<dbReference type="Gene3D" id="3.20.20.150">
    <property type="entry name" value="Divalent-metal-dependent TIM barrel enzymes"/>
    <property type="match status" value="1"/>
</dbReference>
<keyword evidence="4" id="KW-1185">Reference proteome</keyword>
<dbReference type="PANTHER" id="PTHR43489">
    <property type="entry name" value="ISOMERASE"/>
    <property type="match status" value="1"/>
</dbReference>
<evidence type="ECO:0000259" key="2">
    <source>
        <dbReference type="Pfam" id="PF01261"/>
    </source>
</evidence>
<dbReference type="InterPro" id="IPR013022">
    <property type="entry name" value="Xyl_isomerase-like_TIM-brl"/>
</dbReference>
<evidence type="ECO:0000256" key="1">
    <source>
        <dbReference type="ARBA" id="ARBA00023235"/>
    </source>
</evidence>
<dbReference type="SUPFAM" id="SSF51658">
    <property type="entry name" value="Xylose isomerase-like"/>
    <property type="match status" value="1"/>
</dbReference>
<dbReference type="OrthoDB" id="9814946at2"/>
<dbReference type="RefSeq" id="WP_016483315.1">
    <property type="nucleotide sequence ID" value="NC_021487.1"/>
</dbReference>
<evidence type="ECO:0000313" key="3">
    <source>
        <dbReference type="EMBL" id="CCW35790.1"/>
    </source>
</evidence>
<protein>
    <submittedName>
        <fullName evidence="3">Sugar phosphate isomerases/epimerases</fullName>
    </submittedName>
</protein>
<keyword evidence="1 3" id="KW-0413">Isomerase</keyword>
<sequence length="262" mass="28426">MRFGVCAGVDAAPLLAEAGYDYIELSVAGDLAPETDDSAWSPHRHRIEQMPLPVEAFNSFVRSGKIVGPEADFARLRRYVNTALERAALLGAEIIVFGSGGARHIPNGFDREVARQQLLDFLHLCADASERTGVKVAIEPLNRRECNVLNLVSEGAAYAREVARPGVGVLADTFHMECEAEPLDAILAAADILLHVHTADTHRYAPGTGSYDYEALFRTLHQCGYDKRLSIECDFQGKLATLAAPALSRLKTAYAAAYKGSP</sequence>
<feature type="domain" description="Xylose isomerase-like TIM barrel" evidence="2">
    <location>
        <begin position="14"/>
        <end position="234"/>
    </location>
</feature>
<name>S0EVH4_CHTCT</name>
<organism evidence="3 4">
    <name type="scientific">Chthonomonas calidirosea (strain DSM 23976 / ICMP 18418 / T49)</name>
    <dbReference type="NCBI Taxonomy" id="1303518"/>
    <lineage>
        <taxon>Bacteria</taxon>
        <taxon>Bacillati</taxon>
        <taxon>Armatimonadota</taxon>
        <taxon>Chthonomonadia</taxon>
        <taxon>Chthonomonadales</taxon>
        <taxon>Chthonomonadaceae</taxon>
        <taxon>Chthonomonas</taxon>
    </lineage>
</organism>
<dbReference type="InterPro" id="IPR050417">
    <property type="entry name" value="Sugar_Epim/Isomerase"/>
</dbReference>
<reference evidence="4" key="1">
    <citation type="submission" date="2013-03" db="EMBL/GenBank/DDBJ databases">
        <title>Genome sequence of Chthonomonas calidirosea, the first sequenced genome from the Armatimonadetes phylum (formally candidate division OP10).</title>
        <authorList>
            <person name="Lee K.C.Y."/>
            <person name="Morgan X.C."/>
            <person name="Dunfield P.F."/>
            <person name="Tamas I."/>
            <person name="Houghton K.M."/>
            <person name="Vyssotski M."/>
            <person name="Ryan J.L.J."/>
            <person name="Lagutin K."/>
            <person name="McDonald I.R."/>
            <person name="Stott M.B."/>
        </authorList>
    </citation>
    <scope>NUCLEOTIDE SEQUENCE [LARGE SCALE GENOMIC DNA]</scope>
    <source>
        <strain evidence="4">DSM 23976 / ICMP 18418 / T49</strain>
    </source>
</reference>
<dbReference type="EMBL" id="HF951689">
    <property type="protein sequence ID" value="CCW35790.1"/>
    <property type="molecule type" value="Genomic_DNA"/>
</dbReference>
<dbReference type="KEGG" id="ccz:CCALI_01983"/>
<dbReference type="InterPro" id="IPR036237">
    <property type="entry name" value="Xyl_isomerase-like_sf"/>
</dbReference>
<dbReference type="PATRIC" id="fig|1303518.3.peg.2042"/>
<dbReference type="PANTHER" id="PTHR43489:SF7">
    <property type="entry name" value="3-DEHYDRO-D-GULOSIDE 4-EPIMERASE-RELATED"/>
    <property type="match status" value="1"/>
</dbReference>
<dbReference type="eggNOG" id="COG1082">
    <property type="taxonomic scope" value="Bacteria"/>
</dbReference>
<accession>S0EVH4</accession>
<dbReference type="AlphaFoldDB" id="S0EVH4"/>
<dbReference type="GO" id="GO:0016853">
    <property type="term" value="F:isomerase activity"/>
    <property type="evidence" value="ECO:0007669"/>
    <property type="project" value="UniProtKB-KW"/>
</dbReference>
<dbReference type="STRING" id="454171.CP488_02107"/>
<dbReference type="InParanoid" id="S0EVH4"/>
<evidence type="ECO:0000313" key="4">
    <source>
        <dbReference type="Proteomes" id="UP000014227"/>
    </source>
</evidence>
<dbReference type="Pfam" id="PF01261">
    <property type="entry name" value="AP_endonuc_2"/>
    <property type="match status" value="1"/>
</dbReference>
<gene>
    <name evidence="3" type="ORF">CCALI_01983</name>
</gene>
<dbReference type="Proteomes" id="UP000014227">
    <property type="component" value="Chromosome I"/>
</dbReference>
<proteinExistence type="predicted"/>
<dbReference type="HOGENOM" id="CLU_050006_8_0_0"/>